<dbReference type="InterPro" id="IPR001876">
    <property type="entry name" value="Znf_RanBP2"/>
</dbReference>
<dbReference type="Pfam" id="PF00641">
    <property type="entry name" value="Zn_ribbon_RanBP"/>
    <property type="match status" value="1"/>
</dbReference>
<dbReference type="FunFam" id="2.30.29.30:FF:000447">
    <property type="entry name" value="RanBP-type and C3HC4-type zinc finger-containing protein 1"/>
    <property type="match status" value="1"/>
</dbReference>
<keyword evidence="2" id="KW-0479">Metal-binding</keyword>
<gene>
    <name evidence="9" type="ORF">DPX16_12664</name>
</gene>
<evidence type="ECO:0000256" key="5">
    <source>
        <dbReference type="ARBA" id="ARBA00022833"/>
    </source>
</evidence>
<evidence type="ECO:0000313" key="9">
    <source>
        <dbReference type="EMBL" id="ROL46771.1"/>
    </source>
</evidence>
<keyword evidence="3 6" id="KW-0863">Zinc-finger</keyword>
<dbReference type="GO" id="GO:0008270">
    <property type="term" value="F:zinc ion binding"/>
    <property type="evidence" value="ECO:0007669"/>
    <property type="project" value="UniProtKB-KW"/>
</dbReference>
<accession>A0A3N0YLL2</accession>
<dbReference type="GO" id="GO:0097039">
    <property type="term" value="P:protein linear polyubiquitination"/>
    <property type="evidence" value="ECO:0007669"/>
    <property type="project" value="TreeGrafter"/>
</dbReference>
<dbReference type="GO" id="GO:0004842">
    <property type="term" value="F:ubiquitin-protein transferase activity"/>
    <property type="evidence" value="ECO:0007669"/>
    <property type="project" value="TreeGrafter"/>
</dbReference>
<comment type="pathway">
    <text evidence="1">Protein modification; protein ubiquitination.</text>
</comment>
<dbReference type="PROSITE" id="PS50199">
    <property type="entry name" value="ZF_RANBP2_2"/>
    <property type="match status" value="1"/>
</dbReference>
<dbReference type="UniPathway" id="UPA00143"/>
<evidence type="ECO:0000256" key="7">
    <source>
        <dbReference type="SAM" id="MobiDB-lite"/>
    </source>
</evidence>
<evidence type="ECO:0000313" key="10">
    <source>
        <dbReference type="Proteomes" id="UP000281406"/>
    </source>
</evidence>
<dbReference type="Pfam" id="PF16764">
    <property type="entry name" value="Sharpin_PH"/>
    <property type="match status" value="1"/>
</dbReference>
<dbReference type="SMART" id="SM00547">
    <property type="entry name" value="ZnF_RBZ"/>
    <property type="match status" value="1"/>
</dbReference>
<keyword evidence="10" id="KW-1185">Reference proteome</keyword>
<keyword evidence="5" id="KW-0862">Zinc</keyword>
<evidence type="ECO:0000256" key="4">
    <source>
        <dbReference type="ARBA" id="ARBA00022786"/>
    </source>
</evidence>
<dbReference type="InterPro" id="IPR011993">
    <property type="entry name" value="PH-like_dom_sf"/>
</dbReference>
<feature type="region of interest" description="Disordered" evidence="7">
    <location>
        <begin position="284"/>
        <end position="312"/>
    </location>
</feature>
<dbReference type="InterPro" id="IPR031912">
    <property type="entry name" value="Sharpin_PH"/>
</dbReference>
<dbReference type="SUPFAM" id="SSF50729">
    <property type="entry name" value="PH domain-like"/>
    <property type="match status" value="1"/>
</dbReference>
<proteinExistence type="predicted"/>
<dbReference type="PANTHER" id="PTHR22770:SF45">
    <property type="entry name" value="RANBP-TYPE AND C3HC4-TYPE ZINC FINGER-CONTAINING PROTEIN 1"/>
    <property type="match status" value="1"/>
</dbReference>
<dbReference type="GO" id="GO:0043123">
    <property type="term" value="P:positive regulation of canonical NF-kappaB signal transduction"/>
    <property type="evidence" value="ECO:0007669"/>
    <property type="project" value="TreeGrafter"/>
</dbReference>
<dbReference type="InterPro" id="IPR029071">
    <property type="entry name" value="Ubiquitin-like_domsf"/>
</dbReference>
<dbReference type="Pfam" id="PF25393">
    <property type="entry name" value="LTM"/>
    <property type="match status" value="1"/>
</dbReference>
<dbReference type="InterPro" id="IPR051628">
    <property type="entry name" value="LUBAC_E3_Ligases"/>
</dbReference>
<evidence type="ECO:0000256" key="3">
    <source>
        <dbReference type="ARBA" id="ARBA00022771"/>
    </source>
</evidence>
<reference evidence="9 10" key="1">
    <citation type="submission" date="2018-10" db="EMBL/GenBank/DDBJ databases">
        <title>Genome assembly for a Yunnan-Guizhou Plateau 3E fish, Anabarilius grahami (Regan), and its evolutionary and genetic applications.</title>
        <authorList>
            <person name="Jiang W."/>
        </authorList>
    </citation>
    <scope>NUCLEOTIDE SEQUENCE [LARGE SCALE GENOMIC DNA]</scope>
    <source>
        <strain evidence="9">AG-KIZ</strain>
        <tissue evidence="9">Muscle</tissue>
    </source>
</reference>
<dbReference type="PANTHER" id="PTHR22770">
    <property type="entry name" value="UBIQUITIN CONJUGATING ENZYME 7 INTERACTING PROTEIN-RELATED"/>
    <property type="match status" value="1"/>
</dbReference>
<dbReference type="OrthoDB" id="261960at2759"/>
<name>A0A3N0YLL2_ANAGA</name>
<dbReference type="GO" id="GO:0043161">
    <property type="term" value="P:proteasome-mediated ubiquitin-dependent protein catabolic process"/>
    <property type="evidence" value="ECO:0007669"/>
    <property type="project" value="TreeGrafter"/>
</dbReference>
<dbReference type="Proteomes" id="UP000281406">
    <property type="component" value="Unassembled WGS sequence"/>
</dbReference>
<dbReference type="CDD" id="cd01799">
    <property type="entry name" value="Ubl_HOIL1"/>
    <property type="match status" value="1"/>
</dbReference>
<comment type="caution">
    <text evidence="9">The sequence shown here is derived from an EMBL/GenBank/DDBJ whole genome shotgun (WGS) entry which is preliminary data.</text>
</comment>
<dbReference type="FunFam" id="3.10.20.90:FF:000130">
    <property type="entry name" value="SHANK-associated RH domain interactor"/>
    <property type="match status" value="1"/>
</dbReference>
<dbReference type="AlphaFoldDB" id="A0A3N0YLL2"/>
<dbReference type="SUPFAM" id="SSF54236">
    <property type="entry name" value="Ubiquitin-like"/>
    <property type="match status" value="1"/>
</dbReference>
<dbReference type="SUPFAM" id="SSF90209">
    <property type="entry name" value="Ran binding protein zinc finger-like"/>
    <property type="match status" value="1"/>
</dbReference>
<dbReference type="EMBL" id="RJVU01037189">
    <property type="protein sequence ID" value="ROL46771.1"/>
    <property type="molecule type" value="Genomic_DNA"/>
</dbReference>
<evidence type="ECO:0000256" key="6">
    <source>
        <dbReference type="PROSITE-ProRule" id="PRU00322"/>
    </source>
</evidence>
<dbReference type="InterPro" id="IPR036443">
    <property type="entry name" value="Znf_RanBP2_sf"/>
</dbReference>
<dbReference type="InterPro" id="IPR057468">
    <property type="entry name" value="HOIL-1/Sharpin_LTM"/>
</dbReference>
<dbReference type="Gene3D" id="2.30.30.380">
    <property type="entry name" value="Zn-finger domain of Sec23/24"/>
    <property type="match status" value="1"/>
</dbReference>
<evidence type="ECO:0000256" key="1">
    <source>
        <dbReference type="ARBA" id="ARBA00004906"/>
    </source>
</evidence>
<dbReference type="PROSITE" id="PS01358">
    <property type="entry name" value="ZF_RANBP2_1"/>
    <property type="match status" value="1"/>
</dbReference>
<dbReference type="Gene3D" id="3.10.20.90">
    <property type="entry name" value="Phosphatidylinositol 3-kinase Catalytic Subunit, Chain A, domain 1"/>
    <property type="match status" value="1"/>
</dbReference>
<protein>
    <submittedName>
        <fullName evidence="9">RanBP-type and C3HC4-type zinc finger-containing protein 1</fullName>
    </submittedName>
</protein>
<evidence type="ECO:0000256" key="2">
    <source>
        <dbReference type="ARBA" id="ARBA00022723"/>
    </source>
</evidence>
<dbReference type="GO" id="GO:0043130">
    <property type="term" value="F:ubiquitin binding"/>
    <property type="evidence" value="ECO:0007669"/>
    <property type="project" value="TreeGrafter"/>
</dbReference>
<organism evidence="9 10">
    <name type="scientific">Anabarilius grahami</name>
    <name type="common">Kanglang fish</name>
    <name type="synonym">Barilius grahami</name>
    <dbReference type="NCBI Taxonomy" id="495550"/>
    <lineage>
        <taxon>Eukaryota</taxon>
        <taxon>Metazoa</taxon>
        <taxon>Chordata</taxon>
        <taxon>Craniata</taxon>
        <taxon>Vertebrata</taxon>
        <taxon>Euteleostomi</taxon>
        <taxon>Actinopterygii</taxon>
        <taxon>Neopterygii</taxon>
        <taxon>Teleostei</taxon>
        <taxon>Ostariophysi</taxon>
        <taxon>Cypriniformes</taxon>
        <taxon>Xenocyprididae</taxon>
        <taxon>Xenocypridinae</taxon>
        <taxon>Xenocypridinae incertae sedis</taxon>
        <taxon>Anabarilius</taxon>
    </lineage>
</organism>
<dbReference type="GO" id="GO:0071797">
    <property type="term" value="C:LUBAC complex"/>
    <property type="evidence" value="ECO:0007669"/>
    <property type="project" value="TreeGrafter"/>
</dbReference>
<sequence length="434" mass="47667">MAVSSGCSTVLMSVRVSVRPLCVGSDSLRLQLSMNANRPGLFTLTLRHTDRGGRSVSLAEFDLRSVKYEITSARCHELRLTKPPHDCLTFTFRSEQEAQEWATVMMSSLRESHRVANISHSSHDGLQNLKCGEKNSVSVLSLSMKEELCIELSRAIETGDTHAAVHYATDLARQQIALTIQPMLRDTEDREISLAVVVEDASSSCCVTVKIHPHVTVASLKQQMFVEYGFHPRVQRWVIAQSLCSDGRSLASYGIYRDGDTAFLYLLSARHACLDHQQDQENSLPMLTAAPPPPNASLAHTPASSGPSSHDWRGYSTLPPRFSHSSTGSSGCGIDKPSVSDIINLEMLQLGGSKLKSSNTQPGWSCPSCTFINKSTRPGCEICSTDRPNPPNPSSVQQVTSPSNYTCSKHRLCWNSVWANTHLFYSITGKSKKI</sequence>
<feature type="domain" description="RanBP2-type" evidence="8">
    <location>
        <begin position="356"/>
        <end position="389"/>
    </location>
</feature>
<keyword evidence="4" id="KW-0833">Ubl conjugation pathway</keyword>
<evidence type="ECO:0000259" key="8">
    <source>
        <dbReference type="PROSITE" id="PS50199"/>
    </source>
</evidence>
<dbReference type="Gene3D" id="2.30.29.30">
    <property type="entry name" value="Pleckstrin-homology domain (PH domain)/Phosphotyrosine-binding domain (PTB)"/>
    <property type="match status" value="1"/>
</dbReference>